<evidence type="ECO:0000313" key="1">
    <source>
        <dbReference type="EMBL" id="KAK4099222.1"/>
    </source>
</evidence>
<reference evidence="1" key="1">
    <citation type="journal article" date="2023" name="Mol. Phylogenet. Evol.">
        <title>Genome-scale phylogeny and comparative genomics of the fungal order Sordariales.</title>
        <authorList>
            <person name="Hensen N."/>
            <person name="Bonometti L."/>
            <person name="Westerberg I."/>
            <person name="Brannstrom I.O."/>
            <person name="Guillou S."/>
            <person name="Cros-Aarteil S."/>
            <person name="Calhoun S."/>
            <person name="Haridas S."/>
            <person name="Kuo A."/>
            <person name="Mondo S."/>
            <person name="Pangilinan J."/>
            <person name="Riley R."/>
            <person name="LaButti K."/>
            <person name="Andreopoulos B."/>
            <person name="Lipzen A."/>
            <person name="Chen C."/>
            <person name="Yan M."/>
            <person name="Daum C."/>
            <person name="Ng V."/>
            <person name="Clum A."/>
            <person name="Steindorff A."/>
            <person name="Ohm R.A."/>
            <person name="Martin F."/>
            <person name="Silar P."/>
            <person name="Natvig D.O."/>
            <person name="Lalanne C."/>
            <person name="Gautier V."/>
            <person name="Ament-Velasquez S.L."/>
            <person name="Kruys A."/>
            <person name="Hutchinson M.I."/>
            <person name="Powell A.J."/>
            <person name="Barry K."/>
            <person name="Miller A.N."/>
            <person name="Grigoriev I.V."/>
            <person name="Debuchy R."/>
            <person name="Gladieux P."/>
            <person name="Hiltunen Thoren M."/>
            <person name="Johannesson H."/>
        </authorList>
    </citation>
    <scope>NUCLEOTIDE SEQUENCE</scope>
    <source>
        <strain evidence="1">CBS 757.83</strain>
    </source>
</reference>
<dbReference type="Proteomes" id="UP001305647">
    <property type="component" value="Unassembled WGS sequence"/>
</dbReference>
<dbReference type="AlphaFoldDB" id="A0AAN6T047"/>
<keyword evidence="2" id="KW-1185">Reference proteome</keyword>
<accession>A0AAN6T047</accession>
<name>A0AAN6T047_9PEZI</name>
<proteinExistence type="predicted"/>
<dbReference type="EMBL" id="MU863651">
    <property type="protein sequence ID" value="KAK4099222.1"/>
    <property type="molecule type" value="Genomic_DNA"/>
</dbReference>
<reference evidence="1" key="2">
    <citation type="submission" date="2023-05" db="EMBL/GenBank/DDBJ databases">
        <authorList>
            <consortium name="Lawrence Berkeley National Laboratory"/>
            <person name="Steindorff A."/>
            <person name="Hensen N."/>
            <person name="Bonometti L."/>
            <person name="Westerberg I."/>
            <person name="Brannstrom I.O."/>
            <person name="Guillou S."/>
            <person name="Cros-Aarteil S."/>
            <person name="Calhoun S."/>
            <person name="Haridas S."/>
            <person name="Kuo A."/>
            <person name="Mondo S."/>
            <person name="Pangilinan J."/>
            <person name="Riley R."/>
            <person name="Labutti K."/>
            <person name="Andreopoulos B."/>
            <person name="Lipzen A."/>
            <person name="Chen C."/>
            <person name="Yanf M."/>
            <person name="Daum C."/>
            <person name="Ng V."/>
            <person name="Clum A."/>
            <person name="Ohm R."/>
            <person name="Martin F."/>
            <person name="Silar P."/>
            <person name="Natvig D."/>
            <person name="Lalanne C."/>
            <person name="Gautier V."/>
            <person name="Ament-Velasquez S.L."/>
            <person name="Kruys A."/>
            <person name="Hutchinson M.I."/>
            <person name="Powell A.J."/>
            <person name="Barry K."/>
            <person name="Miller A.N."/>
            <person name="Grigoriev I.V."/>
            <person name="Debuchy R."/>
            <person name="Gladieux P."/>
            <person name="Thoren M.H."/>
            <person name="Johannesson H."/>
        </authorList>
    </citation>
    <scope>NUCLEOTIDE SEQUENCE</scope>
    <source>
        <strain evidence="1">CBS 757.83</strain>
    </source>
</reference>
<protein>
    <submittedName>
        <fullName evidence="1">Uncharacterized protein</fullName>
    </submittedName>
</protein>
<gene>
    <name evidence="1" type="ORF">N658DRAFT_430307</name>
</gene>
<evidence type="ECO:0000313" key="2">
    <source>
        <dbReference type="Proteomes" id="UP001305647"/>
    </source>
</evidence>
<comment type="caution">
    <text evidence="1">The sequence shown here is derived from an EMBL/GenBank/DDBJ whole genome shotgun (WGS) entry which is preliminary data.</text>
</comment>
<feature type="non-terminal residue" evidence="1">
    <location>
        <position position="1"/>
    </location>
</feature>
<organism evidence="1 2">
    <name type="scientific">Parathielavia hyrcaniae</name>
    <dbReference type="NCBI Taxonomy" id="113614"/>
    <lineage>
        <taxon>Eukaryota</taxon>
        <taxon>Fungi</taxon>
        <taxon>Dikarya</taxon>
        <taxon>Ascomycota</taxon>
        <taxon>Pezizomycotina</taxon>
        <taxon>Sordariomycetes</taxon>
        <taxon>Sordariomycetidae</taxon>
        <taxon>Sordariales</taxon>
        <taxon>Chaetomiaceae</taxon>
        <taxon>Parathielavia</taxon>
    </lineage>
</organism>
<sequence length="133" mass="13232">SAAPALGQDITSVSIPSVSGCAAVALTREVCNTCVTLACIVEATITAGCDGCPAPPPTIYRSSPCDQGCAGLGGCQTTFRVVSPPDGVCAGTATVTSTHTQDGGQVGDETRTVTTATSVSTAGAARRMPLRLW</sequence>